<dbReference type="Gene3D" id="2.40.110.10">
    <property type="entry name" value="Butyryl-CoA Dehydrogenase, subunit A, domain 2"/>
    <property type="match status" value="1"/>
</dbReference>
<proteinExistence type="inferred from homology"/>
<keyword evidence="4 5" id="KW-0274">FAD</keyword>
<dbReference type="AlphaFoldDB" id="A0A2S7D5S2"/>
<sequence>MDLRLSDIQLTALERARRFASEVVDPLAGHADRNRAMPPMLLNGIRAGGWLGAALPAAWGGSEMDPLAYGLVTEEIGRACSSARSLLTVHNMACQALLRFGSSEQHARWLPNLCAGGSLITFALTEPDAGTAASAICTSAQEEGGFYRVSGTKVWNSFGQIADLFLVFARCGDKPLALVIERERDGVVVEPMPEAIGARASMLARLTFNDVEVPAAHRIGPIGAGISFVANSALDHGRFSVAWGATGVIRASLDASLEYTSRRSQAGQLLSEHQLVRRELTNMLVAHTASHAMCCRAACFRATGDPRAVMETALAKYQAAQASVRAATAAVRLHGANGTSQDYPVERYLRDATVLEIIEGTREALQNSLASYALQRLHSRS</sequence>
<dbReference type="Pfam" id="PF02771">
    <property type="entry name" value="Acyl-CoA_dh_N"/>
    <property type="match status" value="1"/>
</dbReference>
<dbReference type="InterPro" id="IPR006091">
    <property type="entry name" value="Acyl-CoA_Oxase/DH_mid-dom"/>
</dbReference>
<dbReference type="InterPro" id="IPR037069">
    <property type="entry name" value="AcylCoA_DH/ox_N_sf"/>
</dbReference>
<dbReference type="PANTHER" id="PTHR43884">
    <property type="entry name" value="ACYL-COA DEHYDROGENASE"/>
    <property type="match status" value="1"/>
</dbReference>
<evidence type="ECO:0000259" key="7">
    <source>
        <dbReference type="Pfam" id="PF02770"/>
    </source>
</evidence>
<dbReference type="PANTHER" id="PTHR43884:SF9">
    <property type="entry name" value="COMPLEX I ASSEMBLY FACTOR ACAD9, MITOCHONDRIAL"/>
    <property type="match status" value="1"/>
</dbReference>
<dbReference type="RefSeq" id="WP_046965492.1">
    <property type="nucleotide sequence ID" value="NZ_MDEI01000004.1"/>
</dbReference>
<reference evidence="10" key="1">
    <citation type="submission" date="2016-08" db="EMBL/GenBank/DDBJ databases">
        <authorList>
            <person name="Merda D."/>
            <person name="Briand M."/>
            <person name="Taghouti G."/>
            <person name="Carrere S."/>
            <person name="Gouzy J."/>
            <person name="Portier P."/>
            <person name="Jacques M.-A."/>
            <person name="Fischer-Le Saux M."/>
        </authorList>
    </citation>
    <scope>NUCLEOTIDE SEQUENCE [LARGE SCALE GENOMIC DNA]</scope>
    <source>
        <strain evidence="10">CFBP4643</strain>
    </source>
</reference>
<dbReference type="SUPFAM" id="SSF56645">
    <property type="entry name" value="Acyl-CoA dehydrogenase NM domain-like"/>
    <property type="match status" value="1"/>
</dbReference>
<dbReference type="Pfam" id="PF02770">
    <property type="entry name" value="Acyl-CoA_dh_M"/>
    <property type="match status" value="1"/>
</dbReference>
<evidence type="ECO:0008006" key="11">
    <source>
        <dbReference type="Google" id="ProtNLM"/>
    </source>
</evidence>
<dbReference type="InterPro" id="IPR009100">
    <property type="entry name" value="AcylCoA_DH/oxidase_NM_dom_sf"/>
</dbReference>
<dbReference type="InterPro" id="IPR013786">
    <property type="entry name" value="AcylCoA_DH/ox_N"/>
</dbReference>
<evidence type="ECO:0000313" key="10">
    <source>
        <dbReference type="Proteomes" id="UP000238191"/>
    </source>
</evidence>
<feature type="domain" description="Acyl-CoA dehydrogenase/oxidase N-terminal" evidence="8">
    <location>
        <begin position="10"/>
        <end position="116"/>
    </location>
</feature>
<dbReference type="InterPro" id="IPR036250">
    <property type="entry name" value="AcylCo_DH-like_C"/>
</dbReference>
<keyword evidence="3 5" id="KW-0285">Flavoprotein</keyword>
<comment type="similarity">
    <text evidence="2 5">Belongs to the acyl-CoA dehydrogenase family.</text>
</comment>
<comment type="caution">
    <text evidence="9">The sequence shown here is derived from an EMBL/GenBank/DDBJ whole genome shotgun (WGS) entry which is preliminary data.</text>
</comment>
<dbReference type="Gene3D" id="1.10.540.10">
    <property type="entry name" value="Acyl-CoA dehydrogenase/oxidase, N-terminal domain"/>
    <property type="match status" value="1"/>
</dbReference>
<evidence type="ECO:0000259" key="6">
    <source>
        <dbReference type="Pfam" id="PF00441"/>
    </source>
</evidence>
<accession>A0A2S7D5S2</accession>
<gene>
    <name evidence="9" type="ORF">XpiCFBP4643_06550</name>
</gene>
<name>A0A2S7D5S2_9XANT</name>
<organism evidence="9 10">
    <name type="scientific">Xanthomonas pisi</name>
    <dbReference type="NCBI Taxonomy" id="56457"/>
    <lineage>
        <taxon>Bacteria</taxon>
        <taxon>Pseudomonadati</taxon>
        <taxon>Pseudomonadota</taxon>
        <taxon>Gammaproteobacteria</taxon>
        <taxon>Lysobacterales</taxon>
        <taxon>Lysobacteraceae</taxon>
        <taxon>Xanthomonas</taxon>
    </lineage>
</organism>
<dbReference type="OrthoDB" id="9802447at2"/>
<dbReference type="EMBL" id="MDEI01000004">
    <property type="protein sequence ID" value="PPU69183.1"/>
    <property type="molecule type" value="Genomic_DNA"/>
</dbReference>
<comment type="cofactor">
    <cofactor evidence="1 5">
        <name>FAD</name>
        <dbReference type="ChEBI" id="CHEBI:57692"/>
    </cofactor>
</comment>
<dbReference type="InterPro" id="IPR046373">
    <property type="entry name" value="Acyl-CoA_Oxase/DH_mid-dom_sf"/>
</dbReference>
<dbReference type="GO" id="GO:0003995">
    <property type="term" value="F:acyl-CoA dehydrogenase activity"/>
    <property type="evidence" value="ECO:0007669"/>
    <property type="project" value="TreeGrafter"/>
</dbReference>
<dbReference type="Pfam" id="PF00441">
    <property type="entry name" value="Acyl-CoA_dh_1"/>
    <property type="match status" value="1"/>
</dbReference>
<evidence type="ECO:0000256" key="2">
    <source>
        <dbReference type="ARBA" id="ARBA00009347"/>
    </source>
</evidence>
<dbReference type="Proteomes" id="UP000238191">
    <property type="component" value="Unassembled WGS sequence"/>
</dbReference>
<feature type="domain" description="Acyl-CoA oxidase/dehydrogenase middle" evidence="7">
    <location>
        <begin position="121"/>
        <end position="211"/>
    </location>
</feature>
<feature type="domain" description="Acyl-CoA dehydrogenase/oxidase C-terminal" evidence="6">
    <location>
        <begin position="229"/>
        <end position="370"/>
    </location>
</feature>
<evidence type="ECO:0000313" key="9">
    <source>
        <dbReference type="EMBL" id="PPU69183.1"/>
    </source>
</evidence>
<evidence type="ECO:0000256" key="5">
    <source>
        <dbReference type="RuleBase" id="RU362125"/>
    </source>
</evidence>
<evidence type="ECO:0000256" key="4">
    <source>
        <dbReference type="ARBA" id="ARBA00022827"/>
    </source>
</evidence>
<dbReference type="InterPro" id="IPR009075">
    <property type="entry name" value="AcylCo_DH/oxidase_C"/>
</dbReference>
<protein>
    <recommendedName>
        <fullName evidence="11">Acyl-CoA dehydrogenase</fullName>
    </recommendedName>
</protein>
<dbReference type="Gene3D" id="1.20.140.10">
    <property type="entry name" value="Butyryl-CoA Dehydrogenase, subunit A, domain 3"/>
    <property type="match status" value="1"/>
</dbReference>
<evidence type="ECO:0000256" key="3">
    <source>
        <dbReference type="ARBA" id="ARBA00022630"/>
    </source>
</evidence>
<dbReference type="GO" id="GO:0050660">
    <property type="term" value="F:flavin adenine dinucleotide binding"/>
    <property type="evidence" value="ECO:0007669"/>
    <property type="project" value="InterPro"/>
</dbReference>
<dbReference type="SUPFAM" id="SSF47203">
    <property type="entry name" value="Acyl-CoA dehydrogenase C-terminal domain-like"/>
    <property type="match status" value="1"/>
</dbReference>
<keyword evidence="10" id="KW-1185">Reference proteome</keyword>
<evidence type="ECO:0000256" key="1">
    <source>
        <dbReference type="ARBA" id="ARBA00001974"/>
    </source>
</evidence>
<evidence type="ECO:0000259" key="8">
    <source>
        <dbReference type="Pfam" id="PF02771"/>
    </source>
</evidence>
<keyword evidence="5" id="KW-0560">Oxidoreductase</keyword>